<dbReference type="GO" id="GO:0003677">
    <property type="term" value="F:DNA binding"/>
    <property type="evidence" value="ECO:0007669"/>
    <property type="project" value="InterPro"/>
</dbReference>
<feature type="compositionally biased region" description="Low complexity" evidence="3">
    <location>
        <begin position="345"/>
        <end position="359"/>
    </location>
</feature>
<dbReference type="InterPro" id="IPR001606">
    <property type="entry name" value="ARID_dom"/>
</dbReference>
<evidence type="ECO:0000256" key="2">
    <source>
        <dbReference type="ARBA" id="ARBA00022833"/>
    </source>
</evidence>
<feature type="region of interest" description="Disordered" evidence="3">
    <location>
        <begin position="345"/>
        <end position="376"/>
    </location>
</feature>
<dbReference type="SUPFAM" id="SSF57903">
    <property type="entry name" value="FYVE/PHD zinc finger"/>
    <property type="match status" value="1"/>
</dbReference>
<feature type="region of interest" description="Disordered" evidence="3">
    <location>
        <begin position="254"/>
        <end position="312"/>
    </location>
</feature>
<keyword evidence="1" id="KW-0863">Zinc-finger</keyword>
<dbReference type="CDD" id="cd15615">
    <property type="entry name" value="PHD_ARID4_like"/>
    <property type="match status" value="1"/>
</dbReference>
<feature type="region of interest" description="Disordered" evidence="3">
    <location>
        <begin position="779"/>
        <end position="825"/>
    </location>
</feature>
<dbReference type="HOGENOM" id="CLU_244785_0_0_1"/>
<proteinExistence type="predicted"/>
<evidence type="ECO:0000256" key="1">
    <source>
        <dbReference type="ARBA" id="ARBA00022771"/>
    </source>
</evidence>
<keyword evidence="2" id="KW-0862">Zinc</keyword>
<feature type="compositionally biased region" description="Basic residues" evidence="3">
    <location>
        <begin position="261"/>
        <end position="277"/>
    </location>
</feature>
<dbReference type="eggNOG" id="ENOG502QQP4">
    <property type="taxonomic scope" value="Eukaryota"/>
</dbReference>
<evidence type="ECO:0000259" key="4">
    <source>
        <dbReference type="PROSITE" id="PS51011"/>
    </source>
</evidence>
<evidence type="ECO:0000313" key="5">
    <source>
        <dbReference type="EnsemblPlants" id="OGLUM08G17510.1"/>
    </source>
</evidence>
<dbReference type="InterPro" id="IPR011011">
    <property type="entry name" value="Znf_FYVE_PHD"/>
</dbReference>
<dbReference type="SMART" id="SM01014">
    <property type="entry name" value="ARID"/>
    <property type="match status" value="1"/>
</dbReference>
<dbReference type="PROSITE" id="PS51011">
    <property type="entry name" value="ARID"/>
    <property type="match status" value="1"/>
</dbReference>
<name>A0A0E0AW46_9ORYZ</name>
<dbReference type="EnsemblPlants" id="OGLUM08G17510.1">
    <property type="protein sequence ID" value="OGLUM08G17510.1"/>
    <property type="gene ID" value="OGLUM08G17510"/>
</dbReference>
<organism evidence="5">
    <name type="scientific">Oryza glumipatula</name>
    <dbReference type="NCBI Taxonomy" id="40148"/>
    <lineage>
        <taxon>Eukaryota</taxon>
        <taxon>Viridiplantae</taxon>
        <taxon>Streptophyta</taxon>
        <taxon>Embryophyta</taxon>
        <taxon>Tracheophyta</taxon>
        <taxon>Spermatophyta</taxon>
        <taxon>Magnoliopsida</taxon>
        <taxon>Liliopsida</taxon>
        <taxon>Poales</taxon>
        <taxon>Poaceae</taxon>
        <taxon>BOP clade</taxon>
        <taxon>Oryzoideae</taxon>
        <taxon>Oryzeae</taxon>
        <taxon>Oryzinae</taxon>
        <taxon>Oryza</taxon>
    </lineage>
</organism>
<accession>A0A0E0AW46</accession>
<protein>
    <recommendedName>
        <fullName evidence="4">ARID domain-containing protein</fullName>
    </recommendedName>
</protein>
<dbReference type="STRING" id="40148.A0A0E0AW46"/>
<feature type="domain" description="ARID" evidence="4">
    <location>
        <begin position="1401"/>
        <end position="1505"/>
    </location>
</feature>
<feature type="compositionally biased region" description="Polar residues" evidence="3">
    <location>
        <begin position="1365"/>
        <end position="1376"/>
    </location>
</feature>
<dbReference type="PANTHER" id="PTHR46694">
    <property type="entry name" value="AT-RICH INTERACTIVE DOMAIN-CONTAINING PROTEIN 4"/>
    <property type="match status" value="1"/>
</dbReference>
<evidence type="ECO:0000313" key="6">
    <source>
        <dbReference type="Proteomes" id="UP000026961"/>
    </source>
</evidence>
<dbReference type="GO" id="GO:0008270">
    <property type="term" value="F:zinc ion binding"/>
    <property type="evidence" value="ECO:0007669"/>
    <property type="project" value="UniProtKB-KW"/>
</dbReference>
<dbReference type="Pfam" id="PF01388">
    <property type="entry name" value="ARID"/>
    <property type="match status" value="1"/>
</dbReference>
<dbReference type="Gene3D" id="1.10.150.60">
    <property type="entry name" value="ARID DNA-binding domain"/>
    <property type="match status" value="1"/>
</dbReference>
<feature type="compositionally biased region" description="Low complexity" evidence="3">
    <location>
        <begin position="798"/>
        <end position="814"/>
    </location>
</feature>
<dbReference type="Proteomes" id="UP000026961">
    <property type="component" value="Chromosome 8"/>
</dbReference>
<dbReference type="Gramene" id="OGLUM08G17510.1">
    <property type="protein sequence ID" value="OGLUM08G17510.1"/>
    <property type="gene ID" value="OGLUM08G17510"/>
</dbReference>
<dbReference type="CDD" id="cd16100">
    <property type="entry name" value="ARID"/>
    <property type="match status" value="1"/>
</dbReference>
<reference evidence="5" key="2">
    <citation type="submission" date="2018-05" db="EMBL/GenBank/DDBJ databases">
        <title>OgluRS3 (Oryza glumaepatula Reference Sequence Version 3).</title>
        <authorList>
            <person name="Zhang J."/>
            <person name="Kudrna D."/>
            <person name="Lee S."/>
            <person name="Talag J."/>
            <person name="Welchert J."/>
            <person name="Wing R.A."/>
        </authorList>
    </citation>
    <scope>NUCLEOTIDE SEQUENCE [LARGE SCALE GENOMIC DNA]</scope>
</reference>
<keyword evidence="1" id="KW-0479">Metal-binding</keyword>
<sequence length="1589" mass="174746">MHPRCYVIRCGGSISIRSSCSNAFAGFNGCGSVVFFCSTMPHFPSSSWVKCTMLAVLCGKVGKQRTPPGPMPESQRLWPSFPFPELISSGSGGISIRSSYSYVIRAPFDLPWLERFVTLMALQFLHSIDKAWIGFFSFARTKMKMKLLEMIYIPICQMKQNKSLVPLGIACVDGTLVCSFNRQGVGPLLFFCTNQDENEDIENDLYSDLPRWSASLEKDRVKGSIGSKPARQIGYKGSDNVEWGKGGVDAKVGWTCGSRGGGRKMKSSRTSSARRRSIASVHQEDPSAASSSKTPTTNGRPRPLSQKPPCALAPHRVGRYSAARVLALHEDGRLVILLPVTNISSHSAASSPSPRTASPLPTCSPEEEVKETAGEKGILRRIRSRIALEVDAAEKPQKQQQQIIKAERLRICGVVCSTMPHFPSGSRVKCTMLAVLCGKVGKQRMPPDPLPESQRPRPSFPFQELISSGRLDVHTLINPTVDQFLEAQRALQPRFMYFQGQQLDKEEEIGRLVWGDADVSDPQIFSSLICPPFPTIVYLEVPSGEKIAQSLQSKDSSILNSLEDGLNALLNIEFRWCKLQDRVSAAPPLHCDSTLLDGVVTICCDITTSSSSHVSLLLSGSPQTCFDDKLLEKHIKKELIESRRLVRVVSVSEDDRPSSAEPLTSMSVASGASTFEVLMTLPKWAAQVLKYLAQETSYKSLVPLGIASVNGTPVSSFDRQDVDRLLFFCTNQDEDEAIANGLYHHPPRWSASLAKDRVKANMVSKPDYSLLFSQSRVGSQVRDSPSPEALTLPPVNESSPRSSSPSSSSSSSSPRGEEEAQEGSSRSCGFRFRARSLVNCTLLAVLCGKVTDKQQKPPGLVPEVKRPRLSYPFPELISSGRLEVHTLINPTVDQFRKAQQAVQPNLMYLQGQQLENEEEIGTLVWGDADVSDPQIFSSLISPPFPTIVYLEVPAGEKLAQSLQLKGIPYVLYWRNSFSSFAASHFRQALISVVQSSCSHTWDAFQLAQASFRLYCARNNDAQSVKLGPRLLGDAPKINIFLPENEMVEEEGSSEHFPAIKIYDEDVNMKLLICGAPCILDASLLGSLEDGLNALLNIEIRGCRLQNRVSAAPPPLHAETLPHGVVTMRCDITTCSSSHVSLLVSGSPQTCFDDKLLENHIKKEIVEKGQLVRAVLVREDDKPSSVEPLTSMSVASGASTFEVWMTLPKWAGQVLKYLAPEISYKSLVPLGIACVNGTPVSSFDRQDVDRLLFFCKNEAIVNGLYSHLPRWSASLVKDRLKGTPESKSSTFSANGVGEYQKHPMKGTSLLVKPKLKSAKMRPIPHSSKRQMHPFVGIPPSFIHDASQVKPSLPAPPVRHNALPVAPTTQRKLSSGTSRVEPAVPLNPLPMKKHGCDRLPIGICSEEDFLKDVMQFLLQRGHTRLVPQGGLAEFPDAVLNAKRLDLYNLYKEVVSRGGFYVGNGINWKGQVFSKMSNHTVTNKMTGVGNTLKRHYETYLLEYELSHDDVGGECCLLCHSSAPGDWVNCGLCGEWAHFGCDRRQGLGTFKDYAKTDGLEYICPHCSLANYKKKPPPPESANGFRIASAQRNI</sequence>
<dbReference type="SUPFAM" id="SSF46774">
    <property type="entry name" value="ARID-like"/>
    <property type="match status" value="1"/>
</dbReference>
<dbReference type="InterPro" id="IPR036431">
    <property type="entry name" value="ARID_dom_sf"/>
</dbReference>
<evidence type="ECO:0000256" key="3">
    <source>
        <dbReference type="SAM" id="MobiDB-lite"/>
    </source>
</evidence>
<reference evidence="5" key="1">
    <citation type="submission" date="2015-04" db="UniProtKB">
        <authorList>
            <consortium name="EnsemblPlants"/>
        </authorList>
    </citation>
    <scope>IDENTIFICATION</scope>
</reference>
<feature type="region of interest" description="Disordered" evidence="3">
    <location>
        <begin position="1365"/>
        <end position="1384"/>
    </location>
</feature>
<keyword evidence="6" id="KW-1185">Reference proteome</keyword>
<dbReference type="InterPro" id="IPR042293">
    <property type="entry name" value="ARID4"/>
</dbReference>
<dbReference type="PANTHER" id="PTHR46694:SF1">
    <property type="entry name" value="AT-RICH INTERACTIVE DOMAIN-CONTAINING PROTEIN 4"/>
    <property type="match status" value="1"/>
</dbReference>
<feature type="region of interest" description="Disordered" evidence="3">
    <location>
        <begin position="1570"/>
        <end position="1589"/>
    </location>
</feature>